<dbReference type="InterPro" id="IPR041581">
    <property type="entry name" value="Glyoxalase_6"/>
</dbReference>
<comment type="caution">
    <text evidence="2">The sequence shown here is derived from an EMBL/GenBank/DDBJ whole genome shotgun (WGS) entry which is preliminary data.</text>
</comment>
<dbReference type="RefSeq" id="WP_155338538.1">
    <property type="nucleotide sequence ID" value="NZ_BAAABN010000002.1"/>
</dbReference>
<feature type="domain" description="VOC" evidence="1">
    <location>
        <begin position="5"/>
        <end position="120"/>
    </location>
</feature>
<dbReference type="Pfam" id="PF18029">
    <property type="entry name" value="Glyoxalase_6"/>
    <property type="match status" value="1"/>
</dbReference>
<evidence type="ECO:0000313" key="3">
    <source>
        <dbReference type="Proteomes" id="UP000334990"/>
    </source>
</evidence>
<dbReference type="SUPFAM" id="SSF54593">
    <property type="entry name" value="Glyoxalase/Bleomycin resistance protein/Dihydroxybiphenyl dioxygenase"/>
    <property type="match status" value="1"/>
</dbReference>
<dbReference type="CDD" id="cd06587">
    <property type="entry name" value="VOC"/>
    <property type="match status" value="1"/>
</dbReference>
<dbReference type="PANTHER" id="PTHR35908">
    <property type="entry name" value="HYPOTHETICAL FUSION PROTEIN"/>
    <property type="match status" value="1"/>
</dbReference>
<proteinExistence type="predicted"/>
<dbReference type="PROSITE" id="PS51819">
    <property type="entry name" value="VOC"/>
    <property type="match status" value="1"/>
</dbReference>
<dbReference type="PANTHER" id="PTHR35908:SF1">
    <property type="entry name" value="CONSERVED PROTEIN"/>
    <property type="match status" value="1"/>
</dbReference>
<reference evidence="2 3" key="1">
    <citation type="submission" date="2019-10" db="EMBL/GenBank/DDBJ databases">
        <title>Whole genome shotgun sequence of Acrocarpospora corrugata NBRC 13972.</title>
        <authorList>
            <person name="Ichikawa N."/>
            <person name="Kimura A."/>
            <person name="Kitahashi Y."/>
            <person name="Komaki H."/>
            <person name="Oguchi A."/>
        </authorList>
    </citation>
    <scope>NUCLEOTIDE SEQUENCE [LARGE SCALE GENOMIC DNA]</scope>
    <source>
        <strain evidence="2 3">NBRC 13972</strain>
    </source>
</reference>
<sequence length="120" mass="13008">MAIGTLSEIVFDCPDPGELAAFYAAILGWEAKRTAPDWATVTGDGPFKLAFQLAPDHKPPVWPDADHPQQLHLDIRVENLEKGTAEVLALGAVKHDHQPGDEDGFVVFLDPAGHPFCLVD</sequence>
<evidence type="ECO:0000313" key="2">
    <source>
        <dbReference type="EMBL" id="GES02306.1"/>
    </source>
</evidence>
<dbReference type="OrthoDB" id="1645442at2"/>
<gene>
    <name evidence="2" type="ORF">Acor_43720</name>
</gene>
<dbReference type="InterPro" id="IPR029068">
    <property type="entry name" value="Glyas_Bleomycin-R_OHBP_Dase"/>
</dbReference>
<dbReference type="EMBL" id="BLAD01000057">
    <property type="protein sequence ID" value="GES02306.1"/>
    <property type="molecule type" value="Genomic_DNA"/>
</dbReference>
<dbReference type="AlphaFoldDB" id="A0A5M3W0I9"/>
<dbReference type="Proteomes" id="UP000334990">
    <property type="component" value="Unassembled WGS sequence"/>
</dbReference>
<evidence type="ECO:0000259" key="1">
    <source>
        <dbReference type="PROSITE" id="PS51819"/>
    </source>
</evidence>
<organism evidence="2 3">
    <name type="scientific">Acrocarpospora corrugata</name>
    <dbReference type="NCBI Taxonomy" id="35763"/>
    <lineage>
        <taxon>Bacteria</taxon>
        <taxon>Bacillati</taxon>
        <taxon>Actinomycetota</taxon>
        <taxon>Actinomycetes</taxon>
        <taxon>Streptosporangiales</taxon>
        <taxon>Streptosporangiaceae</taxon>
        <taxon>Acrocarpospora</taxon>
    </lineage>
</organism>
<protein>
    <submittedName>
        <fullName evidence="2">Glyoxalase</fullName>
    </submittedName>
</protein>
<dbReference type="InterPro" id="IPR037523">
    <property type="entry name" value="VOC_core"/>
</dbReference>
<accession>A0A5M3W0I9</accession>
<keyword evidence="3" id="KW-1185">Reference proteome</keyword>
<name>A0A5M3W0I9_9ACTN</name>
<dbReference type="Gene3D" id="3.10.180.10">
    <property type="entry name" value="2,3-Dihydroxybiphenyl 1,2-Dioxygenase, domain 1"/>
    <property type="match status" value="1"/>
</dbReference>